<accession>A0AAW2I4U7</accession>
<feature type="region of interest" description="Disordered" evidence="1">
    <location>
        <begin position="1"/>
        <end position="68"/>
    </location>
</feature>
<feature type="compositionally biased region" description="Basic and acidic residues" evidence="1">
    <location>
        <begin position="1"/>
        <end position="27"/>
    </location>
</feature>
<feature type="compositionally biased region" description="Basic and acidic residues" evidence="1">
    <location>
        <begin position="928"/>
        <end position="940"/>
    </location>
</feature>
<feature type="region of interest" description="Disordered" evidence="1">
    <location>
        <begin position="853"/>
        <end position="908"/>
    </location>
</feature>
<reference evidence="2" key="1">
    <citation type="journal article" date="2024" name="Gigascience">
        <title>Chromosome-level genome of the poultry shaft louse Menopon gallinae provides insight into the host-switching and adaptive evolution of parasitic lice.</title>
        <authorList>
            <person name="Xu Y."/>
            <person name="Ma L."/>
            <person name="Liu S."/>
            <person name="Liang Y."/>
            <person name="Liu Q."/>
            <person name="He Z."/>
            <person name="Tian L."/>
            <person name="Duan Y."/>
            <person name="Cai W."/>
            <person name="Li H."/>
            <person name="Song F."/>
        </authorList>
    </citation>
    <scope>NUCLEOTIDE SEQUENCE</scope>
    <source>
        <strain evidence="2">Cailab_2023a</strain>
    </source>
</reference>
<feature type="compositionally biased region" description="Basic and acidic residues" evidence="1">
    <location>
        <begin position="621"/>
        <end position="639"/>
    </location>
</feature>
<name>A0AAW2I4U7_9NEOP</name>
<dbReference type="AlphaFoldDB" id="A0AAW2I4U7"/>
<feature type="compositionally biased region" description="Basic and acidic residues" evidence="1">
    <location>
        <begin position="535"/>
        <end position="561"/>
    </location>
</feature>
<feature type="compositionally biased region" description="Polar residues" evidence="1">
    <location>
        <begin position="37"/>
        <end position="50"/>
    </location>
</feature>
<evidence type="ECO:0000313" key="2">
    <source>
        <dbReference type="EMBL" id="KAL0276851.1"/>
    </source>
</evidence>
<feature type="region of interest" description="Disordered" evidence="1">
    <location>
        <begin position="922"/>
        <end position="946"/>
    </location>
</feature>
<proteinExistence type="predicted"/>
<evidence type="ECO:0000256" key="1">
    <source>
        <dbReference type="SAM" id="MobiDB-lite"/>
    </source>
</evidence>
<gene>
    <name evidence="2" type="ORF">PYX00_004327</name>
</gene>
<protein>
    <submittedName>
        <fullName evidence="2">Uncharacterized protein</fullName>
    </submittedName>
</protein>
<organism evidence="2">
    <name type="scientific">Menopon gallinae</name>
    <name type="common">poultry shaft louse</name>
    <dbReference type="NCBI Taxonomy" id="328185"/>
    <lineage>
        <taxon>Eukaryota</taxon>
        <taxon>Metazoa</taxon>
        <taxon>Ecdysozoa</taxon>
        <taxon>Arthropoda</taxon>
        <taxon>Hexapoda</taxon>
        <taxon>Insecta</taxon>
        <taxon>Pterygota</taxon>
        <taxon>Neoptera</taxon>
        <taxon>Paraneoptera</taxon>
        <taxon>Psocodea</taxon>
        <taxon>Troctomorpha</taxon>
        <taxon>Phthiraptera</taxon>
        <taxon>Amblycera</taxon>
        <taxon>Menoponidae</taxon>
        <taxon>Menopon</taxon>
    </lineage>
</organism>
<sequence>MPDISRSDSNRSDASRPRVSFNRDVHVKRINGPRTANAYSLSSDGSTFVPTSVRRERPRTKKEMTEEAEAVLKQVDKLSCTASSNVKLDEDKPKVKKKRKESFLKSFSWKNDKSKASSSDVDSSSQEYRVYRVNSPANAKPGKGYDFMSLDRKKLKKEKKNKNLEYLSLERNDENFDKMWKAEDKRNTKSVMAMVFDKPNDVIEVKAKPKLVCNIPDEQTLKKKQLSPIIESPRVDYFDGKKENNIDKMIKKLTEKNIPKLSKNTGPIGVKAPQSDNCHNENKPFSYTNGLADKLGLDGTITESLDGKEDLKSTSPTSDVIYAQVLVSGREGNVQKTTVHSRVASNEVGRVVGESNQSQVGLDYKTEAIRNDGFYETVNGDDMWKTKSDFNARLSPQEELYGENPGRRELYRRRSNDIAASPTPGEDYVKTIRVAPKYDPPGYRKSPSDLRDLSIRREILLSRSESQAKERYNSLKRLQEPAGIKRRVSSANGVRPTPRSEVRYLGDDTRINDLYATSLRKIPKDVELIQPVRTRRETKPLETKPVETKPVEAKPAAKDQSWKGFGKSHTIVTDNPHTKIGKSKSFMEDKPKKKMDKVKMLFKKKGKGSESEDDPLSSRYIEYRGSDLELSDRSTDSSPRRSTSNLHYTEEVVKKQRVVPNQSSPKMGTLTRLKNNKNKESHWLKPADKATNKAKQKNRVDDVSSDITTSSKPAGLRFFGDTDQESTTDFSELKYKYGLHRGGKVSDSDEDPLIIPTRSESRMTDSTLKGSTTGKYKSKYDLDRPDYGLKQMNYGLKMDDPKDDYINSNLSDTSTLKNLNYDYDLNGLRYGPSITRSLTSVTPATKKEKLRNLKSNPVITVTEPEESLSRRVKSHGNLYSHEEPKRGRRRTYDSESTTEGDSSQHSSKSMIYLHAATVGDIPGPRNVYRSERRSQSREELSSISDGTVLAPNKKTLSRSFSVLAPWRPKHYKEDRILYYDTGNVGIDPSGKTRRLTVDTIAGVGVDNIHGKPPAGPVKNKRSLSRERKHNELQFNTLGKENRRRKDLIR</sequence>
<feature type="region of interest" description="Disordered" evidence="1">
    <location>
        <begin position="1010"/>
        <end position="1031"/>
    </location>
</feature>
<dbReference type="EMBL" id="JARGDH010000002">
    <property type="protein sequence ID" value="KAL0276851.1"/>
    <property type="molecule type" value="Genomic_DNA"/>
</dbReference>
<feature type="compositionally biased region" description="Basic and acidic residues" evidence="1">
    <location>
        <begin position="880"/>
        <end position="893"/>
    </location>
</feature>
<feature type="compositionally biased region" description="Polar residues" evidence="1">
    <location>
        <begin position="894"/>
        <end position="908"/>
    </location>
</feature>
<feature type="compositionally biased region" description="Basic residues" evidence="1">
    <location>
        <begin position="592"/>
        <end position="606"/>
    </location>
</feature>
<feature type="region of interest" description="Disordered" evidence="1">
    <location>
        <begin position="535"/>
        <end position="678"/>
    </location>
</feature>
<comment type="caution">
    <text evidence="2">The sequence shown here is derived from an EMBL/GenBank/DDBJ whole genome shotgun (WGS) entry which is preliminary data.</text>
</comment>